<sequence length="250" mass="25089">MRSALIAVRVRRGVRAGGVAAVLAAAAATAAPGAPAAAVGQNHGTVSVDPHRAAPGAQVKVHVTGCKGRWAVAKSPVFVSDVHLSAGHGSDKADKADKTDKVEKPSGTQKADEADEAAKAAGSAARPLWGDAMISSRARPGRHEVTVRCEADELRGSVEVVEHGQGHDTRPEAHKSPVHPVHAGGGGMAAEVADASRIAGQAAAARKGEGEGEDGGPGLPHTVVGAVLAAVATLAVAGRALVLRRRRSGE</sequence>
<keyword evidence="2" id="KW-0472">Membrane</keyword>
<evidence type="ECO:0000313" key="5">
    <source>
        <dbReference type="Proteomes" id="UP000252004"/>
    </source>
</evidence>
<evidence type="ECO:0000256" key="3">
    <source>
        <dbReference type="SAM" id="SignalP"/>
    </source>
</evidence>
<keyword evidence="5" id="KW-1185">Reference proteome</keyword>
<dbReference type="EMBL" id="CP030862">
    <property type="protein sequence ID" value="AXE26510.1"/>
    <property type="molecule type" value="Genomic_DNA"/>
</dbReference>
<feature type="compositionally biased region" description="Basic and acidic residues" evidence="1">
    <location>
        <begin position="89"/>
        <end position="118"/>
    </location>
</feature>
<keyword evidence="3" id="KW-0732">Signal</keyword>
<accession>A0A344U6I9</accession>
<feature type="chain" id="PRO_5038873864" description="Sortase" evidence="3">
    <location>
        <begin position="31"/>
        <end position="250"/>
    </location>
</feature>
<reference evidence="4 5" key="1">
    <citation type="submission" date="2018-01" db="EMBL/GenBank/DDBJ databases">
        <title>Draft genome Sequence of streptomyces globosus LZH-48.</title>
        <authorList>
            <person name="Ran K."/>
            <person name="Li Z."/>
            <person name="Wei S."/>
            <person name="Dong R."/>
        </authorList>
    </citation>
    <scope>NUCLEOTIDE SEQUENCE [LARGE SCALE GENOMIC DNA]</scope>
    <source>
        <strain evidence="4 5">LZH-48</strain>
    </source>
</reference>
<feature type="signal peptide" evidence="3">
    <location>
        <begin position="1"/>
        <end position="30"/>
    </location>
</feature>
<dbReference type="AlphaFoldDB" id="A0A344U6I9"/>
<evidence type="ECO:0000256" key="2">
    <source>
        <dbReference type="SAM" id="Phobius"/>
    </source>
</evidence>
<dbReference type="RefSeq" id="WP_114057682.1">
    <property type="nucleotide sequence ID" value="NZ_CP030862.1"/>
</dbReference>
<feature type="region of interest" description="Disordered" evidence="1">
    <location>
        <begin position="85"/>
        <end position="124"/>
    </location>
</feature>
<name>A0A344U6I9_9ACTN</name>
<gene>
    <name evidence="4" type="ORF">C0216_26400</name>
</gene>
<dbReference type="KEGG" id="sgz:C0216_26400"/>
<proteinExistence type="predicted"/>
<organism evidence="4 5">
    <name type="scientific">Streptomyces globosus</name>
    <dbReference type="NCBI Taxonomy" id="68209"/>
    <lineage>
        <taxon>Bacteria</taxon>
        <taxon>Bacillati</taxon>
        <taxon>Actinomycetota</taxon>
        <taxon>Actinomycetes</taxon>
        <taxon>Kitasatosporales</taxon>
        <taxon>Streptomycetaceae</taxon>
        <taxon>Streptomyces</taxon>
    </lineage>
</organism>
<dbReference type="OrthoDB" id="4331012at2"/>
<evidence type="ECO:0000256" key="1">
    <source>
        <dbReference type="SAM" id="MobiDB-lite"/>
    </source>
</evidence>
<evidence type="ECO:0008006" key="6">
    <source>
        <dbReference type="Google" id="ProtNLM"/>
    </source>
</evidence>
<evidence type="ECO:0000313" key="4">
    <source>
        <dbReference type="EMBL" id="AXE26510.1"/>
    </source>
</evidence>
<protein>
    <recommendedName>
        <fullName evidence="6">Sortase</fullName>
    </recommendedName>
</protein>
<keyword evidence="2" id="KW-1133">Transmembrane helix</keyword>
<feature type="transmembrane region" description="Helical" evidence="2">
    <location>
        <begin position="223"/>
        <end position="242"/>
    </location>
</feature>
<dbReference type="Proteomes" id="UP000252004">
    <property type="component" value="Chromosome"/>
</dbReference>
<keyword evidence="2" id="KW-0812">Transmembrane</keyword>